<sequence length="693" mass="75501">MLSIYDISEAPEPALPASSLIPIMPAELPYNVPWATHPLSKREAYDVDIDILTQNFTSFAIRDVPKTPSVPGAYPETPHIDPRAKKIINFLSLYSENNREMVERCAQQLGEVTDPYTFEKKAFNALSLLVADGDTAALKEPAKHLRELLFGAKKVRFAHAPPDDDVFGAPSDAAKPAKPEAKDVQVKMEPSSSPYISPQVTEHPDSRGPRETENQHAPTPAVSVSVAPPHVPTNPRPNPLPRESQDAPVHPAPSHHVHPAPSHHAPTNYDGREYTTIPQPASSSQIPVAQPSIPPDTPVPPPHIPINYDGREYTTIPQPASLSQIPVAQPSIPPDTPVLPPHVPTNSNDVKRRHADSSQIPIAQAPTTPSHPQYSQLQGPIQYPTFQTQASNISQVPPPPGPTTYTYMPFGAPGSIPQHEPQGPPHVWQQYHYPGGYASPPPQSQQGYYSVDTSAPQDAATRYYNPPPAIPEPIFESASTPRPAPRHTSAPPPVIQVQPTSYESVSTPARRHVSAPPPAQPRGETVSTPPRHNQRSSRSSAFEIDSVSNTLVLYNGNDQPLTVASLATKNNDKPIKEGNRVKARYILCDRQSNVPVVISCPILPVNWKKLAGDLFIITTGALKADTDAETVWMLNEQGSWNNITQEFNSGRLDTAHLVRHPASAIAPDHFLSRHTSAGKPGWVTAKTQDTYKV</sequence>
<feature type="compositionally biased region" description="Low complexity" evidence="1">
    <location>
        <begin position="216"/>
        <end position="228"/>
    </location>
</feature>
<dbReference type="VEuPathDB" id="FungiDB:PC9H_011255"/>
<feature type="region of interest" description="Disordered" evidence="1">
    <location>
        <begin position="412"/>
        <end position="542"/>
    </location>
</feature>
<dbReference type="AlphaFoldDB" id="A0A8H6ZMC9"/>
<dbReference type="GeneID" id="59381073"/>
<feature type="region of interest" description="Disordered" evidence="1">
    <location>
        <begin position="334"/>
        <end position="376"/>
    </location>
</feature>
<evidence type="ECO:0000313" key="2">
    <source>
        <dbReference type="EMBL" id="KAF7420737.1"/>
    </source>
</evidence>
<reference evidence="2" key="1">
    <citation type="submission" date="2019-07" db="EMBL/GenBank/DDBJ databases">
        <authorList>
            <person name="Palmer J.M."/>
        </authorList>
    </citation>
    <scope>NUCLEOTIDE SEQUENCE</scope>
    <source>
        <strain evidence="2">PC9</strain>
    </source>
</reference>
<feature type="compositionally biased region" description="Polar residues" evidence="1">
    <location>
        <begin position="276"/>
        <end position="287"/>
    </location>
</feature>
<feature type="compositionally biased region" description="Polar residues" evidence="1">
    <location>
        <begin position="497"/>
        <end position="507"/>
    </location>
</feature>
<dbReference type="RefSeq" id="XP_036626595.1">
    <property type="nucleotide sequence ID" value="XM_036780740.1"/>
</dbReference>
<evidence type="ECO:0000313" key="3">
    <source>
        <dbReference type="Proteomes" id="UP000623687"/>
    </source>
</evidence>
<feature type="compositionally biased region" description="Polar residues" evidence="1">
    <location>
        <begin position="444"/>
        <end position="456"/>
    </location>
</feature>
<organism evidence="2 3">
    <name type="scientific">Pleurotus ostreatus</name>
    <name type="common">Oyster mushroom</name>
    <name type="synonym">White-rot fungus</name>
    <dbReference type="NCBI Taxonomy" id="5322"/>
    <lineage>
        <taxon>Eukaryota</taxon>
        <taxon>Fungi</taxon>
        <taxon>Dikarya</taxon>
        <taxon>Basidiomycota</taxon>
        <taxon>Agaricomycotina</taxon>
        <taxon>Agaricomycetes</taxon>
        <taxon>Agaricomycetidae</taxon>
        <taxon>Agaricales</taxon>
        <taxon>Pleurotineae</taxon>
        <taxon>Pleurotaceae</taxon>
        <taxon>Pleurotus</taxon>
    </lineage>
</organism>
<feature type="compositionally biased region" description="Basic and acidic residues" evidence="1">
    <location>
        <begin position="175"/>
        <end position="186"/>
    </location>
</feature>
<feature type="compositionally biased region" description="Pro residues" evidence="1">
    <location>
        <begin position="334"/>
        <end position="343"/>
    </location>
</feature>
<feature type="compositionally biased region" description="Polar residues" evidence="1">
    <location>
        <begin position="525"/>
        <end position="542"/>
    </location>
</feature>
<keyword evidence="3" id="KW-1185">Reference proteome</keyword>
<feature type="region of interest" description="Disordered" evidence="1">
    <location>
        <begin position="163"/>
        <end position="300"/>
    </location>
</feature>
<dbReference type="EMBL" id="JACETU010000009">
    <property type="protein sequence ID" value="KAF7420737.1"/>
    <property type="molecule type" value="Genomic_DNA"/>
</dbReference>
<evidence type="ECO:0000256" key="1">
    <source>
        <dbReference type="SAM" id="MobiDB-lite"/>
    </source>
</evidence>
<feature type="compositionally biased region" description="Polar residues" evidence="1">
    <location>
        <begin position="357"/>
        <end position="376"/>
    </location>
</feature>
<name>A0A8H6ZMC9_PLEOS</name>
<feature type="compositionally biased region" description="Pro residues" evidence="1">
    <location>
        <begin position="229"/>
        <end position="240"/>
    </location>
</feature>
<feature type="compositionally biased region" description="Polar residues" evidence="1">
    <location>
        <begin position="190"/>
        <end position="200"/>
    </location>
</feature>
<accession>A0A8H6ZMC9</accession>
<dbReference type="Proteomes" id="UP000623687">
    <property type="component" value="Unassembled WGS sequence"/>
</dbReference>
<protein>
    <submittedName>
        <fullName evidence="2">Uncharacterized protein</fullName>
    </submittedName>
</protein>
<gene>
    <name evidence="2" type="ORF">PC9H_011255</name>
</gene>
<proteinExistence type="predicted"/>
<comment type="caution">
    <text evidence="2">The sequence shown here is derived from an EMBL/GenBank/DDBJ whole genome shotgun (WGS) entry which is preliminary data.</text>
</comment>
<feature type="compositionally biased region" description="Basic and acidic residues" evidence="1">
    <location>
        <begin position="202"/>
        <end position="214"/>
    </location>
</feature>